<dbReference type="OrthoDB" id="5574452at2759"/>
<accession>A0A7R8X4V1</accession>
<evidence type="ECO:0000313" key="5">
    <source>
        <dbReference type="Proteomes" id="UP000677054"/>
    </source>
</evidence>
<dbReference type="EMBL" id="LR899591">
    <property type="protein sequence ID" value="CAD7240912.1"/>
    <property type="molecule type" value="Genomic_DNA"/>
</dbReference>
<name>A0A7R8X4V1_9CRUS</name>
<gene>
    <name evidence="4" type="ORF">DSTB1V02_LOCUS914</name>
</gene>
<dbReference type="Pfam" id="PF21355">
    <property type="entry name" value="TRAF-mep_MATH"/>
    <property type="match status" value="1"/>
</dbReference>
<organism evidence="4">
    <name type="scientific">Darwinula stevensoni</name>
    <dbReference type="NCBI Taxonomy" id="69355"/>
    <lineage>
        <taxon>Eukaryota</taxon>
        <taxon>Metazoa</taxon>
        <taxon>Ecdysozoa</taxon>
        <taxon>Arthropoda</taxon>
        <taxon>Crustacea</taxon>
        <taxon>Oligostraca</taxon>
        <taxon>Ostracoda</taxon>
        <taxon>Podocopa</taxon>
        <taxon>Podocopida</taxon>
        <taxon>Darwinulocopina</taxon>
        <taxon>Darwinuloidea</taxon>
        <taxon>Darwinulidae</taxon>
        <taxon>Darwinula</taxon>
    </lineage>
</organism>
<dbReference type="AlphaFoldDB" id="A0A7R8X4V1"/>
<protein>
    <recommendedName>
        <fullName evidence="3">MATH domain-containing protein</fullName>
    </recommendedName>
</protein>
<dbReference type="EMBL" id="CAJPEV010000074">
    <property type="protein sequence ID" value="CAG0880116.1"/>
    <property type="molecule type" value="Genomic_DNA"/>
</dbReference>
<dbReference type="Gene3D" id="2.60.210.10">
    <property type="entry name" value="Apoptosis, Tumor Necrosis Factor Receptor Associated Protein 2, Chain A"/>
    <property type="match status" value="1"/>
</dbReference>
<feature type="signal peptide" evidence="2">
    <location>
        <begin position="1"/>
        <end position="23"/>
    </location>
</feature>
<feature type="domain" description="MATH" evidence="3">
    <location>
        <begin position="121"/>
        <end position="274"/>
    </location>
</feature>
<keyword evidence="2" id="KW-0732">Signal</keyword>
<evidence type="ECO:0000259" key="3">
    <source>
        <dbReference type="PROSITE" id="PS50144"/>
    </source>
</evidence>
<proteinExistence type="predicted"/>
<feature type="coiled-coil region" evidence="1">
    <location>
        <begin position="67"/>
        <end position="101"/>
    </location>
</feature>
<evidence type="ECO:0000256" key="1">
    <source>
        <dbReference type="SAM" id="Coils"/>
    </source>
</evidence>
<keyword evidence="5" id="KW-1185">Reference proteome</keyword>
<dbReference type="Proteomes" id="UP000677054">
    <property type="component" value="Unassembled WGS sequence"/>
</dbReference>
<dbReference type="PROSITE" id="PS50144">
    <property type="entry name" value="MATH"/>
    <property type="match status" value="1"/>
</dbReference>
<keyword evidence="1" id="KW-0175">Coiled coil</keyword>
<dbReference type="InterPro" id="IPR049342">
    <property type="entry name" value="TRAF1-6_MATH_dom"/>
</dbReference>
<dbReference type="InterPro" id="IPR002083">
    <property type="entry name" value="MATH/TRAF_dom"/>
</dbReference>
<evidence type="ECO:0000313" key="4">
    <source>
        <dbReference type="EMBL" id="CAD7240912.1"/>
    </source>
</evidence>
<dbReference type="InterPro" id="IPR008974">
    <property type="entry name" value="TRAF-like"/>
</dbReference>
<reference evidence="4" key="1">
    <citation type="submission" date="2020-11" db="EMBL/GenBank/DDBJ databases">
        <authorList>
            <person name="Tran Van P."/>
        </authorList>
    </citation>
    <scope>NUCLEOTIDE SEQUENCE</scope>
</reference>
<feature type="chain" id="PRO_5036209042" description="MATH domain-containing protein" evidence="2">
    <location>
        <begin position="24"/>
        <end position="277"/>
    </location>
</feature>
<sequence length="277" mass="31669">MMMNWCLQCSGFVFVVIVHLAHTADPLPSEYPEEGQNELVFTIREAPGDAEADQDSVNRSDYTQQWLQNLEKGLQDLTRRLEGLESRFEALEAMKDETARALSSGEFDNLVDFDVATGKRVFVYDWKIPMETLENYTLGEKLYSERFYIALNGYRMFMFMYPTGDASRPSVFLSYVNVYAGIARGVYDNYLLWPFVHKFHLILLDQTEDGDPVNIEYAADPRTTCKDDGEIGEIFKKPTAPFGGGCGSSAFVQRSELFTRNYIKDGHITLRLKVFLD</sequence>
<evidence type="ECO:0000256" key="2">
    <source>
        <dbReference type="SAM" id="SignalP"/>
    </source>
</evidence>
<dbReference type="SUPFAM" id="SSF49599">
    <property type="entry name" value="TRAF domain-like"/>
    <property type="match status" value="1"/>
</dbReference>